<evidence type="ECO:0000313" key="2">
    <source>
        <dbReference type="Proteomes" id="UP001281147"/>
    </source>
</evidence>
<gene>
    <name evidence="1" type="ORF">LTR37_007578</name>
</gene>
<reference evidence="1" key="1">
    <citation type="submission" date="2023-07" db="EMBL/GenBank/DDBJ databases">
        <title>Black Yeasts Isolated from many extreme environments.</title>
        <authorList>
            <person name="Coleine C."/>
            <person name="Stajich J.E."/>
            <person name="Selbmann L."/>
        </authorList>
    </citation>
    <scope>NUCLEOTIDE SEQUENCE</scope>
    <source>
        <strain evidence="1">CCFEE 5714</strain>
    </source>
</reference>
<accession>A0ACC3NDF2</accession>
<organism evidence="1 2">
    <name type="scientific">Vermiconidia calcicola</name>
    <dbReference type="NCBI Taxonomy" id="1690605"/>
    <lineage>
        <taxon>Eukaryota</taxon>
        <taxon>Fungi</taxon>
        <taxon>Dikarya</taxon>
        <taxon>Ascomycota</taxon>
        <taxon>Pezizomycotina</taxon>
        <taxon>Dothideomycetes</taxon>
        <taxon>Dothideomycetidae</taxon>
        <taxon>Mycosphaerellales</taxon>
        <taxon>Extremaceae</taxon>
        <taxon>Vermiconidia</taxon>
    </lineage>
</organism>
<dbReference type="Proteomes" id="UP001281147">
    <property type="component" value="Unassembled WGS sequence"/>
</dbReference>
<dbReference type="EMBL" id="JAUTXU010000053">
    <property type="protein sequence ID" value="KAK3714843.1"/>
    <property type="molecule type" value="Genomic_DNA"/>
</dbReference>
<protein>
    <submittedName>
        <fullName evidence="1">Uncharacterized protein</fullName>
    </submittedName>
</protein>
<comment type="caution">
    <text evidence="1">The sequence shown here is derived from an EMBL/GenBank/DDBJ whole genome shotgun (WGS) entry which is preliminary data.</text>
</comment>
<sequence>MLAFLVGSDYWPDRRATATYVEASNDLNWQSPVISSAAKRGFSEVLGPSGLDMNGPCDWVPPKYWWGHRKVAAFRFGSLLGAAVGLYHMSTNESSFLDRHIYDREMFRRYGKPTCFENSLLQAQMIDYEATRTEFEGYQAKWNAVGPATGFTYWVLKKAWPSLHWNLFDYYLHPAGSYFGAKVGSRTEHVAYDYNKGTVYLINHSLNREGARSIDIELIGLDDRSLAKRTISADTDPNVSRSVGKVPGLFKIKDAAFLRLLLRDAQGSMLSRNVYWPSASADELDWDESTWFHTPQTSYADFTTFDKLKAASISAIVDEKGTNNSNTILNITSHNQADVPALFIRSNLVDGDGEDVTPGLVVE</sequence>
<proteinExistence type="predicted"/>
<keyword evidence="2" id="KW-1185">Reference proteome</keyword>
<evidence type="ECO:0000313" key="1">
    <source>
        <dbReference type="EMBL" id="KAK3714843.1"/>
    </source>
</evidence>
<name>A0ACC3NDF2_9PEZI</name>